<dbReference type="GO" id="GO:0005634">
    <property type="term" value="C:nucleus"/>
    <property type="evidence" value="ECO:0007669"/>
    <property type="project" value="TreeGrafter"/>
</dbReference>
<dbReference type="GO" id="GO:0003712">
    <property type="term" value="F:transcription coregulator activity"/>
    <property type="evidence" value="ECO:0007669"/>
    <property type="project" value="TreeGrafter"/>
</dbReference>
<evidence type="ECO:0000256" key="1">
    <source>
        <dbReference type="ARBA" id="ARBA00010107"/>
    </source>
</evidence>
<dbReference type="GO" id="GO:0070776">
    <property type="term" value="C:MOZ/MORF histone acetyltransferase complex"/>
    <property type="evidence" value="ECO:0007669"/>
    <property type="project" value="TreeGrafter"/>
</dbReference>
<feature type="region of interest" description="Disordered" evidence="6">
    <location>
        <begin position="221"/>
        <end position="261"/>
    </location>
</feature>
<evidence type="ECO:0000313" key="8">
    <source>
        <dbReference type="EMBL" id="CAF1044147.1"/>
    </source>
</evidence>
<dbReference type="AlphaFoldDB" id="A0A814JZI4"/>
<dbReference type="PANTHER" id="PTHR10615">
    <property type="entry name" value="HISTONE ACETYLTRANSFERASE"/>
    <property type="match status" value="1"/>
</dbReference>
<dbReference type="PROSITE" id="PS51726">
    <property type="entry name" value="MYST_HAT"/>
    <property type="match status" value="1"/>
</dbReference>
<comment type="similarity">
    <text evidence="1">Belongs to the MYST (SAS/MOZ) family.</text>
</comment>
<dbReference type="InterPro" id="IPR016181">
    <property type="entry name" value="Acyl_CoA_acyltransferase"/>
</dbReference>
<name>A0A814JZI4_ADIRI</name>
<evidence type="ECO:0000256" key="3">
    <source>
        <dbReference type="ARBA" id="ARBA00022679"/>
    </source>
</evidence>
<evidence type="ECO:0000256" key="2">
    <source>
        <dbReference type="ARBA" id="ARBA00013184"/>
    </source>
</evidence>
<keyword evidence="3" id="KW-0808">Transferase</keyword>
<dbReference type="Pfam" id="PF01853">
    <property type="entry name" value="MOZ_SAS"/>
    <property type="match status" value="1"/>
</dbReference>
<dbReference type="PANTHER" id="PTHR10615:SF217">
    <property type="entry name" value="HISTONE ACETYLTRANSFERASE"/>
    <property type="match status" value="1"/>
</dbReference>
<dbReference type="Gene3D" id="1.10.10.10">
    <property type="entry name" value="Winged helix-like DNA-binding domain superfamily/Winged helix DNA-binding domain"/>
    <property type="match status" value="1"/>
</dbReference>
<feature type="domain" description="MYST-type HAT" evidence="7">
    <location>
        <begin position="1"/>
        <end position="149"/>
    </location>
</feature>
<evidence type="ECO:0000256" key="4">
    <source>
        <dbReference type="ARBA" id="ARBA00022990"/>
    </source>
</evidence>
<dbReference type="GO" id="GO:0006357">
    <property type="term" value="P:regulation of transcription by RNA polymerase II"/>
    <property type="evidence" value="ECO:0007669"/>
    <property type="project" value="TreeGrafter"/>
</dbReference>
<keyword evidence="4" id="KW-0007">Acetylation</keyword>
<evidence type="ECO:0000256" key="6">
    <source>
        <dbReference type="SAM" id="MobiDB-lite"/>
    </source>
</evidence>
<accession>A0A814JZI4</accession>
<dbReference type="EMBL" id="CAJNOJ010000076">
    <property type="protein sequence ID" value="CAF1044147.1"/>
    <property type="molecule type" value="Genomic_DNA"/>
</dbReference>
<dbReference type="EC" id="2.3.1.48" evidence="2"/>
<proteinExistence type="inferred from homology"/>
<gene>
    <name evidence="8" type="ORF">EDS130_LOCUS17084</name>
</gene>
<dbReference type="Gene3D" id="3.40.630.30">
    <property type="match status" value="1"/>
</dbReference>
<dbReference type="GO" id="GO:0010484">
    <property type="term" value="F:histone H3 acetyltransferase activity"/>
    <property type="evidence" value="ECO:0007669"/>
    <property type="project" value="TreeGrafter"/>
</dbReference>
<sequence>MTYRNNVIYLVTAIAPYTRTCRGCGRFLIELTYLISQKEGQVGTPERPLSTLGAQTYEAYWKIKIVEQLLVYYNENSPKCLLKTIMSRTGMAIDDIVDTLQNLGILTMKSNGKPVISADVTQLETIMTKEKIKHAHWVKIDSEYLRFTPVLTPLLLANEEKAVEKEVKEIQIVFKEIGREAAEAASLAAEAADAEIIANDIDEHSQAQLKEDTVDIINNNHVEKEEEEEEPTSSLNRSETAIKPVEITEDQLPPRSTSPTSMIVSQSNHYNYSTKNKQQQLQQPHQATPVNSFHGSTNMTYSFNNSVYPYRYPSDRN</sequence>
<evidence type="ECO:0000256" key="5">
    <source>
        <dbReference type="PIRSR" id="PIRSR602717-51"/>
    </source>
</evidence>
<organism evidence="8 9">
    <name type="scientific">Adineta ricciae</name>
    <name type="common">Rotifer</name>
    <dbReference type="NCBI Taxonomy" id="249248"/>
    <lineage>
        <taxon>Eukaryota</taxon>
        <taxon>Metazoa</taxon>
        <taxon>Spiralia</taxon>
        <taxon>Gnathifera</taxon>
        <taxon>Rotifera</taxon>
        <taxon>Eurotatoria</taxon>
        <taxon>Bdelloidea</taxon>
        <taxon>Adinetida</taxon>
        <taxon>Adinetidae</taxon>
        <taxon>Adineta</taxon>
    </lineage>
</organism>
<reference evidence="8" key="1">
    <citation type="submission" date="2021-02" db="EMBL/GenBank/DDBJ databases">
        <authorList>
            <person name="Nowell W R."/>
        </authorList>
    </citation>
    <scope>NUCLEOTIDE SEQUENCE</scope>
</reference>
<feature type="active site" description="Proton donor/acceptor" evidence="5">
    <location>
        <position position="46"/>
    </location>
</feature>
<evidence type="ECO:0000313" key="9">
    <source>
        <dbReference type="Proteomes" id="UP000663852"/>
    </source>
</evidence>
<dbReference type="InterPro" id="IPR002717">
    <property type="entry name" value="HAT_MYST-type"/>
</dbReference>
<dbReference type="SUPFAM" id="SSF55729">
    <property type="entry name" value="Acyl-CoA N-acyltransferases (Nat)"/>
    <property type="match status" value="1"/>
</dbReference>
<dbReference type="GO" id="GO:0003682">
    <property type="term" value="F:chromatin binding"/>
    <property type="evidence" value="ECO:0007669"/>
    <property type="project" value="TreeGrafter"/>
</dbReference>
<dbReference type="Proteomes" id="UP000663852">
    <property type="component" value="Unassembled WGS sequence"/>
</dbReference>
<dbReference type="InterPro" id="IPR050603">
    <property type="entry name" value="MYST_HAT"/>
</dbReference>
<comment type="caution">
    <text evidence="8">The sequence shown here is derived from an EMBL/GenBank/DDBJ whole genome shotgun (WGS) entry which is preliminary data.</text>
</comment>
<protein>
    <recommendedName>
        <fullName evidence="2">histone acetyltransferase</fullName>
        <ecNumber evidence="2">2.3.1.48</ecNumber>
    </recommendedName>
</protein>
<dbReference type="OrthoDB" id="787137at2759"/>
<dbReference type="InterPro" id="IPR036388">
    <property type="entry name" value="WH-like_DNA-bd_sf"/>
</dbReference>
<evidence type="ECO:0000259" key="7">
    <source>
        <dbReference type="PROSITE" id="PS51726"/>
    </source>
</evidence>